<keyword evidence="4 9" id="KW-0862">Zinc</keyword>
<evidence type="ECO:0000256" key="1">
    <source>
        <dbReference type="ARBA" id="ARBA00012784"/>
    </source>
</evidence>
<dbReference type="PANTHER" id="PTHR11409:SF43">
    <property type="entry name" value="ADENOSINE DEAMINASE"/>
    <property type="match status" value="1"/>
</dbReference>
<feature type="site" description="Important for catalytic activity" evidence="9">
    <location>
        <position position="225"/>
    </location>
</feature>
<evidence type="ECO:0000256" key="4">
    <source>
        <dbReference type="ARBA" id="ARBA00022833"/>
    </source>
</evidence>
<evidence type="ECO:0000256" key="8">
    <source>
        <dbReference type="ARBA" id="ARBA00049213"/>
    </source>
</evidence>
<evidence type="ECO:0000256" key="6">
    <source>
        <dbReference type="ARBA" id="ARBA00031852"/>
    </source>
</evidence>
<feature type="binding site" evidence="9">
    <location>
        <position position="16"/>
    </location>
    <ligand>
        <name>Zn(2+)</name>
        <dbReference type="ChEBI" id="CHEBI:29105"/>
        <note>catalytic</note>
    </ligand>
</feature>
<evidence type="ECO:0000313" key="12">
    <source>
        <dbReference type="Proteomes" id="UP001595755"/>
    </source>
</evidence>
<dbReference type="Pfam" id="PF00962">
    <property type="entry name" value="A_deaminase"/>
    <property type="match status" value="1"/>
</dbReference>
<name>A0ABV8S3D6_9BACL</name>
<comment type="function">
    <text evidence="9">Catalyzes the hydrolytic deamination of adenosine and 2-deoxyadenosine.</text>
</comment>
<dbReference type="CDD" id="cd01320">
    <property type="entry name" value="ADA"/>
    <property type="match status" value="1"/>
</dbReference>
<comment type="cofactor">
    <cofactor evidence="9">
        <name>Zn(2+)</name>
        <dbReference type="ChEBI" id="CHEBI:29105"/>
    </cofactor>
    <text evidence="9">Binds 1 zinc ion per subunit.</text>
</comment>
<feature type="binding site" evidence="9">
    <location>
        <position position="174"/>
    </location>
    <ligand>
        <name>substrate</name>
    </ligand>
</feature>
<dbReference type="RefSeq" id="WP_204604644.1">
    <property type="nucleotide sequence ID" value="NZ_JBHSED010000001.1"/>
</dbReference>
<dbReference type="InterPro" id="IPR001365">
    <property type="entry name" value="A_deaminase_dom"/>
</dbReference>
<gene>
    <name evidence="9 11" type="primary">add</name>
    <name evidence="11" type="ORF">ACFO1S_00360</name>
</gene>
<dbReference type="NCBIfam" id="TIGR01430">
    <property type="entry name" value="aden_deam"/>
    <property type="match status" value="1"/>
</dbReference>
<dbReference type="InterPro" id="IPR006330">
    <property type="entry name" value="Ado/ade_deaminase"/>
</dbReference>
<sequence length="352" mass="39073">MDPLRLIPELPKVDLHVHLDGCIKPATLLRLASRQGMPIPAASEEELLQYVQVREDCASLTEYLTKFDFVLPYLQTSEALEQVAYEVVEQAAEQRIRYIEVRFAPQLHRSAGLTASQTIYHVVQGLRRGEADFGVKARAIAICMRHHTVSANLEVVEAAARYIGHGLVAVDLAGDESAYPAALFREVFESARSCGISITIHAGEASGAENIEEAVLRLGAERIGHGVRLREDDSILHLVRERQIPLELCPTSNIQTKAVDGWEAYPIRQYYDQGVKFTVNTDNPGVSGTNITKEYQVIAQKFGFTLGEISRMILNGVEASFLEPNEKQALKRDFESVLHRLGVYGSPQPPLN</sequence>
<evidence type="ECO:0000256" key="9">
    <source>
        <dbReference type="HAMAP-Rule" id="MF_00540"/>
    </source>
</evidence>
<evidence type="ECO:0000259" key="10">
    <source>
        <dbReference type="Pfam" id="PF00962"/>
    </source>
</evidence>
<feature type="binding site" evidence="9">
    <location>
        <position position="282"/>
    </location>
    <ligand>
        <name>Zn(2+)</name>
        <dbReference type="ChEBI" id="CHEBI:29105"/>
        <note>catalytic</note>
    </ligand>
</feature>
<dbReference type="EC" id="3.5.4.4" evidence="1 9"/>
<dbReference type="InterPro" id="IPR028893">
    <property type="entry name" value="A_deaminase"/>
</dbReference>
<evidence type="ECO:0000256" key="7">
    <source>
        <dbReference type="ARBA" id="ARBA00047989"/>
    </source>
</evidence>
<keyword evidence="2 9" id="KW-0479">Metal-binding</keyword>
<dbReference type="HAMAP" id="MF_00540">
    <property type="entry name" value="A_deaminase"/>
    <property type="match status" value="1"/>
</dbReference>
<comment type="caution">
    <text evidence="9">Lacks conserved residue(s) required for the propagation of feature annotation.</text>
</comment>
<feature type="binding site" evidence="9">
    <location>
        <position position="20"/>
    </location>
    <ligand>
        <name>substrate</name>
    </ligand>
</feature>
<comment type="caution">
    <text evidence="11">The sequence shown here is derived from an EMBL/GenBank/DDBJ whole genome shotgun (WGS) entry which is preliminary data.</text>
</comment>
<proteinExistence type="inferred from homology"/>
<feature type="binding site" evidence="9">
    <location>
        <position position="18"/>
    </location>
    <ligand>
        <name>substrate</name>
    </ligand>
</feature>
<feature type="active site" description="Proton donor" evidence="9">
    <location>
        <position position="204"/>
    </location>
</feature>
<evidence type="ECO:0000256" key="2">
    <source>
        <dbReference type="ARBA" id="ARBA00022723"/>
    </source>
</evidence>
<reference evidence="12" key="1">
    <citation type="journal article" date="2019" name="Int. J. Syst. Evol. Microbiol.">
        <title>The Global Catalogue of Microorganisms (GCM) 10K type strain sequencing project: providing services to taxonomists for standard genome sequencing and annotation.</title>
        <authorList>
            <consortium name="The Broad Institute Genomics Platform"/>
            <consortium name="The Broad Institute Genome Sequencing Center for Infectious Disease"/>
            <person name="Wu L."/>
            <person name="Ma J."/>
        </authorList>
    </citation>
    <scope>NUCLEOTIDE SEQUENCE [LARGE SCALE GENOMIC DNA]</scope>
    <source>
        <strain evidence="12">CGMCC 4.1641</strain>
    </source>
</reference>
<accession>A0ABV8S3D6</accession>
<feature type="binding site" evidence="9">
    <location>
        <position position="18"/>
    </location>
    <ligand>
        <name>Zn(2+)</name>
        <dbReference type="ChEBI" id="CHEBI:29105"/>
        <note>catalytic</note>
    </ligand>
</feature>
<keyword evidence="3 9" id="KW-0378">Hydrolase</keyword>
<comment type="catalytic activity">
    <reaction evidence="8">
        <text>2'-deoxyadenosine + H2O + H(+) = 2'-deoxyinosine + NH4(+)</text>
        <dbReference type="Rhea" id="RHEA:28190"/>
        <dbReference type="ChEBI" id="CHEBI:15377"/>
        <dbReference type="ChEBI" id="CHEBI:15378"/>
        <dbReference type="ChEBI" id="CHEBI:17256"/>
        <dbReference type="ChEBI" id="CHEBI:28938"/>
        <dbReference type="ChEBI" id="CHEBI:28997"/>
        <dbReference type="EC" id="3.5.4.4"/>
    </reaction>
    <physiologicalReaction direction="left-to-right" evidence="8">
        <dbReference type="Rhea" id="RHEA:28191"/>
    </physiologicalReaction>
</comment>
<dbReference type="Gene3D" id="3.20.20.140">
    <property type="entry name" value="Metal-dependent hydrolases"/>
    <property type="match status" value="1"/>
</dbReference>
<keyword evidence="12" id="KW-1185">Reference proteome</keyword>
<keyword evidence="5 9" id="KW-0546">Nucleotide metabolism</keyword>
<comment type="catalytic activity">
    <reaction evidence="7">
        <text>adenosine + H2O + H(+) = inosine + NH4(+)</text>
        <dbReference type="Rhea" id="RHEA:24408"/>
        <dbReference type="ChEBI" id="CHEBI:15377"/>
        <dbReference type="ChEBI" id="CHEBI:15378"/>
        <dbReference type="ChEBI" id="CHEBI:16335"/>
        <dbReference type="ChEBI" id="CHEBI:17596"/>
        <dbReference type="ChEBI" id="CHEBI:28938"/>
        <dbReference type="EC" id="3.5.4.4"/>
    </reaction>
    <physiologicalReaction direction="left-to-right" evidence="7">
        <dbReference type="Rhea" id="RHEA:24409"/>
    </physiologicalReaction>
</comment>
<comment type="similarity">
    <text evidence="9">Belongs to the metallo-dependent hydrolases superfamily. Adenosine and AMP deaminases family. Adenosine deaminase subfamily.</text>
</comment>
<dbReference type="PANTHER" id="PTHR11409">
    <property type="entry name" value="ADENOSINE DEAMINASE"/>
    <property type="match status" value="1"/>
</dbReference>
<dbReference type="EMBL" id="JBHSED010000001">
    <property type="protein sequence ID" value="MFC4301885.1"/>
    <property type="molecule type" value="Genomic_DNA"/>
</dbReference>
<evidence type="ECO:0000256" key="3">
    <source>
        <dbReference type="ARBA" id="ARBA00022801"/>
    </source>
</evidence>
<dbReference type="Proteomes" id="UP001595755">
    <property type="component" value="Unassembled WGS sequence"/>
</dbReference>
<feature type="binding site" evidence="9">
    <location>
        <position position="201"/>
    </location>
    <ligand>
        <name>Zn(2+)</name>
        <dbReference type="ChEBI" id="CHEBI:29105"/>
        <note>catalytic</note>
    </ligand>
</feature>
<evidence type="ECO:0000256" key="5">
    <source>
        <dbReference type="ARBA" id="ARBA00023080"/>
    </source>
</evidence>
<organism evidence="11 12">
    <name type="scientific">Cohnella boryungensis</name>
    <dbReference type="NCBI Taxonomy" id="768479"/>
    <lineage>
        <taxon>Bacteria</taxon>
        <taxon>Bacillati</taxon>
        <taxon>Bacillota</taxon>
        <taxon>Bacilli</taxon>
        <taxon>Bacillales</taxon>
        <taxon>Paenibacillaceae</taxon>
        <taxon>Cohnella</taxon>
    </lineage>
</organism>
<evidence type="ECO:0000313" key="11">
    <source>
        <dbReference type="EMBL" id="MFC4301885.1"/>
    </source>
</evidence>
<dbReference type="GO" id="GO:0016787">
    <property type="term" value="F:hydrolase activity"/>
    <property type="evidence" value="ECO:0007669"/>
    <property type="project" value="UniProtKB-KW"/>
</dbReference>
<dbReference type="SUPFAM" id="SSF51556">
    <property type="entry name" value="Metallo-dependent hydrolases"/>
    <property type="match status" value="1"/>
</dbReference>
<feature type="domain" description="Adenosine deaminase" evidence="10">
    <location>
        <begin position="11"/>
        <end position="331"/>
    </location>
</feature>
<protein>
    <recommendedName>
        <fullName evidence="1 9">Adenosine deaminase</fullName>
        <ecNumber evidence="1 9">3.5.4.4</ecNumber>
    </recommendedName>
    <alternativeName>
        <fullName evidence="6 9">Adenosine aminohydrolase</fullName>
    </alternativeName>
</protein>
<dbReference type="InterPro" id="IPR032466">
    <property type="entry name" value="Metal_Hydrolase"/>
</dbReference>